<evidence type="ECO:0000256" key="4">
    <source>
        <dbReference type="ARBA" id="ARBA00022982"/>
    </source>
</evidence>
<evidence type="ECO:0000256" key="6">
    <source>
        <dbReference type="PROSITE-ProRule" id="PRU00433"/>
    </source>
</evidence>
<keyword evidence="4" id="KW-0249">Electron transport</keyword>
<dbReference type="GO" id="GO:0009055">
    <property type="term" value="F:electron transfer activity"/>
    <property type="evidence" value="ECO:0007669"/>
    <property type="project" value="InterPro"/>
</dbReference>
<feature type="domain" description="Cytochrome c" evidence="8">
    <location>
        <begin position="38"/>
        <end position="157"/>
    </location>
</feature>
<evidence type="ECO:0000256" key="3">
    <source>
        <dbReference type="ARBA" id="ARBA00022723"/>
    </source>
</evidence>
<evidence type="ECO:0000256" key="1">
    <source>
        <dbReference type="ARBA" id="ARBA00022448"/>
    </source>
</evidence>
<keyword evidence="3 6" id="KW-0479">Metal-binding</keyword>
<protein>
    <submittedName>
        <fullName evidence="9">Cytochrome c</fullName>
    </submittedName>
</protein>
<feature type="signal peptide" evidence="7">
    <location>
        <begin position="1"/>
        <end position="19"/>
    </location>
</feature>
<dbReference type="Proteomes" id="UP000184932">
    <property type="component" value="Unassembled WGS sequence"/>
</dbReference>
<dbReference type="InterPro" id="IPR036909">
    <property type="entry name" value="Cyt_c-like_dom_sf"/>
</dbReference>
<keyword evidence="5 6" id="KW-0408">Iron</keyword>
<dbReference type="PANTHER" id="PTHR11961">
    <property type="entry name" value="CYTOCHROME C"/>
    <property type="match status" value="1"/>
</dbReference>
<dbReference type="PROSITE" id="PS51007">
    <property type="entry name" value="CYTC"/>
    <property type="match status" value="1"/>
</dbReference>
<evidence type="ECO:0000259" key="8">
    <source>
        <dbReference type="PROSITE" id="PS51007"/>
    </source>
</evidence>
<keyword evidence="1" id="KW-0813">Transport</keyword>
<dbReference type="GO" id="GO:0046872">
    <property type="term" value="F:metal ion binding"/>
    <property type="evidence" value="ECO:0007669"/>
    <property type="project" value="UniProtKB-KW"/>
</dbReference>
<evidence type="ECO:0000256" key="7">
    <source>
        <dbReference type="SAM" id="SignalP"/>
    </source>
</evidence>
<dbReference type="Pfam" id="PF00034">
    <property type="entry name" value="Cytochrom_C"/>
    <property type="match status" value="1"/>
</dbReference>
<evidence type="ECO:0000256" key="5">
    <source>
        <dbReference type="ARBA" id="ARBA00023004"/>
    </source>
</evidence>
<dbReference type="InterPro" id="IPR009056">
    <property type="entry name" value="Cyt_c-like_dom"/>
</dbReference>
<name>A0A1N6GYA3_9RHOB</name>
<dbReference type="Gene3D" id="1.10.760.10">
    <property type="entry name" value="Cytochrome c-like domain"/>
    <property type="match status" value="1"/>
</dbReference>
<feature type="chain" id="PRO_5012907276" evidence="7">
    <location>
        <begin position="20"/>
        <end position="159"/>
    </location>
</feature>
<dbReference type="RefSeq" id="WP_084193052.1">
    <property type="nucleotide sequence ID" value="NZ_FSRL01000001.1"/>
</dbReference>
<dbReference type="OrthoDB" id="9805828at2"/>
<keyword evidence="2 6" id="KW-0349">Heme</keyword>
<evidence type="ECO:0000256" key="2">
    <source>
        <dbReference type="ARBA" id="ARBA00022617"/>
    </source>
</evidence>
<proteinExistence type="predicted"/>
<accession>A0A1N6GYA3</accession>
<dbReference type="SUPFAM" id="SSF46626">
    <property type="entry name" value="Cytochrome c"/>
    <property type="match status" value="1"/>
</dbReference>
<evidence type="ECO:0000313" key="10">
    <source>
        <dbReference type="Proteomes" id="UP000184932"/>
    </source>
</evidence>
<dbReference type="GO" id="GO:0020037">
    <property type="term" value="F:heme binding"/>
    <property type="evidence" value="ECO:0007669"/>
    <property type="project" value="InterPro"/>
</dbReference>
<sequence>MKAIHALTATLLLASPALAESHEAAEASAMAEMAAPTGDAAAGESVFAKRCATCHVVVNEAGDKLAGKAAKTGPNLFNVAGHAAGAVEGFRYADSLEMAGAEKGLVWTEENFVAYVQDPKAFLAEFTGDTKARSKMSFRLKGEEDAANVYAYLVSLNSM</sequence>
<dbReference type="STRING" id="1217970.SAMN05444002_2896"/>
<keyword evidence="10" id="KW-1185">Reference proteome</keyword>
<evidence type="ECO:0000313" key="9">
    <source>
        <dbReference type="EMBL" id="SIO12432.1"/>
    </source>
</evidence>
<dbReference type="AlphaFoldDB" id="A0A1N6GYA3"/>
<keyword evidence="7" id="KW-0732">Signal</keyword>
<reference evidence="10" key="1">
    <citation type="submission" date="2016-11" db="EMBL/GenBank/DDBJ databases">
        <authorList>
            <person name="Varghese N."/>
            <person name="Submissions S."/>
        </authorList>
    </citation>
    <scope>NUCLEOTIDE SEQUENCE [LARGE SCALE GENOMIC DNA]</scope>
    <source>
        <strain evidence="10">DSM 29440</strain>
    </source>
</reference>
<dbReference type="InterPro" id="IPR002327">
    <property type="entry name" value="Cyt_c_1A/1B"/>
</dbReference>
<gene>
    <name evidence="9" type="ORF">SAMN05444002_2896</name>
</gene>
<organism evidence="9 10">
    <name type="scientific">Vannielia litorea</name>
    <dbReference type="NCBI Taxonomy" id="1217970"/>
    <lineage>
        <taxon>Bacteria</taxon>
        <taxon>Pseudomonadati</taxon>
        <taxon>Pseudomonadota</taxon>
        <taxon>Alphaproteobacteria</taxon>
        <taxon>Rhodobacterales</taxon>
        <taxon>Paracoccaceae</taxon>
        <taxon>Vannielia</taxon>
    </lineage>
</organism>
<dbReference type="EMBL" id="FSRL01000001">
    <property type="protein sequence ID" value="SIO12432.1"/>
    <property type="molecule type" value="Genomic_DNA"/>
</dbReference>